<dbReference type="PANTHER" id="PTHR19856">
    <property type="entry name" value="WD-REPEATCONTAINING PROTEIN WDR1"/>
    <property type="match status" value="1"/>
</dbReference>
<keyword evidence="6" id="KW-1185">Reference proteome</keyword>
<evidence type="ECO:0000256" key="1">
    <source>
        <dbReference type="ARBA" id="ARBA00022574"/>
    </source>
</evidence>
<organism evidence="5 6">
    <name type="scientific">Ramalina farinacea</name>
    <dbReference type="NCBI Taxonomy" id="258253"/>
    <lineage>
        <taxon>Eukaryota</taxon>
        <taxon>Fungi</taxon>
        <taxon>Dikarya</taxon>
        <taxon>Ascomycota</taxon>
        <taxon>Pezizomycotina</taxon>
        <taxon>Lecanoromycetes</taxon>
        <taxon>OSLEUM clade</taxon>
        <taxon>Lecanoromycetidae</taxon>
        <taxon>Lecanorales</taxon>
        <taxon>Lecanorineae</taxon>
        <taxon>Ramalinaceae</taxon>
        <taxon>Ramalina</taxon>
    </lineage>
</organism>
<comment type="caution">
    <text evidence="5">The sequence shown here is derived from an EMBL/GenBank/DDBJ whole genome shotgun (WGS) entry which is preliminary data.</text>
</comment>
<dbReference type="SMART" id="SM00320">
    <property type="entry name" value="WD40"/>
    <property type="match status" value="11"/>
</dbReference>
<evidence type="ECO:0000256" key="4">
    <source>
        <dbReference type="SAM" id="MobiDB-lite"/>
    </source>
</evidence>
<dbReference type="GO" id="GO:0051015">
    <property type="term" value="F:actin filament binding"/>
    <property type="evidence" value="ECO:0007669"/>
    <property type="project" value="TreeGrafter"/>
</dbReference>
<evidence type="ECO:0000313" key="5">
    <source>
        <dbReference type="EMBL" id="MDI1489940.1"/>
    </source>
</evidence>
<gene>
    <name evidence="5" type="primary">AIP1</name>
    <name evidence="5" type="ORF">OHK93_001139</name>
</gene>
<dbReference type="Proteomes" id="UP001161017">
    <property type="component" value="Unassembled WGS sequence"/>
</dbReference>
<protein>
    <submittedName>
        <fullName evidence="5">WD40 repeat-like protein</fullName>
    </submittedName>
</protein>
<dbReference type="FunFam" id="2.130.10.10:FF:000102">
    <property type="entry name" value="Actin-interacting protein 1"/>
    <property type="match status" value="1"/>
</dbReference>
<proteinExistence type="predicted"/>
<dbReference type="PANTHER" id="PTHR19856:SF0">
    <property type="entry name" value="WD REPEAT-CONTAINING PROTEIN 1"/>
    <property type="match status" value="1"/>
</dbReference>
<sequence>MSIKAESIWAAQPSTTRGQPTPISSDPRGERIAYASNKSIFLRSIDSPALSTQYTAHTTTTTVARFSPSGYYVASGDIAGTVRVWDCTGSGTTKGEFPIISGKINDLAWDGDSQRIIAVGDGKEKFGHCITADSGNSVGTISGHTAQINCVSIRQQRPLRAATAGDDASTVFYHGVPFKFNTSLKRHQRYIYGLGFSPDGSTLVSVGADRKIFLYDGKTGEAKTEIGDGEHKGSIFGVSWSSDSKRFTTCSADQTVKIWDAEAGKAIHTWRMGSDEGVVSIPDHQVGVTWPAARSDDMIISLALSGDLNYLSPSSAKPIRVVQGHQRNTTAIIPTPSQPPTLFTGSSDGRVCAWSTDTGEATTVDGAGHTNYVSGLASDNSNSKIYSVAWDDSLRTVSHSSTDIPTFTGSHHKTDGQPRGCATCSEGIVVVTHKGITLLSPTDNSVIKTLSTSFSPVAVAAVDETIAVGSDDNTLRIYSPRGLELKHTLPAFPSSISCLSFSNPAAANSNQPYLAIGFSSGRILVFSSTNKYSSPVIERWSAHTARVTSISWDARAERAVSGGLDTDVFVWSVKKPGGRVSTHGAHKEGVGGVCWVGGDGDADGKGKEGRVISVGGDGTVKVWKVESVE</sequence>
<dbReference type="InterPro" id="IPR036322">
    <property type="entry name" value="WD40_repeat_dom_sf"/>
</dbReference>
<dbReference type="AlphaFoldDB" id="A0AA43QNY4"/>
<feature type="repeat" description="WD" evidence="3">
    <location>
        <begin position="611"/>
        <end position="629"/>
    </location>
</feature>
<feature type="compositionally biased region" description="Polar residues" evidence="4">
    <location>
        <begin position="12"/>
        <end position="24"/>
    </location>
</feature>
<feature type="repeat" description="WD" evidence="3">
    <location>
        <begin position="54"/>
        <end position="86"/>
    </location>
</feature>
<evidence type="ECO:0000256" key="3">
    <source>
        <dbReference type="PROSITE-ProRule" id="PRU00221"/>
    </source>
</evidence>
<evidence type="ECO:0000256" key="2">
    <source>
        <dbReference type="ARBA" id="ARBA00022737"/>
    </source>
</evidence>
<feature type="region of interest" description="Disordered" evidence="4">
    <location>
        <begin position="1"/>
        <end position="29"/>
    </location>
</feature>
<name>A0AA43QNY4_9LECA</name>
<dbReference type="EMBL" id="JAPUFD010000010">
    <property type="protein sequence ID" value="MDI1489940.1"/>
    <property type="molecule type" value="Genomic_DNA"/>
</dbReference>
<evidence type="ECO:0000313" key="6">
    <source>
        <dbReference type="Proteomes" id="UP001161017"/>
    </source>
</evidence>
<keyword evidence="1 3" id="KW-0853">WD repeat</keyword>
<dbReference type="PROSITE" id="PS50294">
    <property type="entry name" value="WD_REPEATS_REGION"/>
    <property type="match status" value="4"/>
</dbReference>
<dbReference type="GO" id="GO:0030042">
    <property type="term" value="P:actin filament depolymerization"/>
    <property type="evidence" value="ECO:0007669"/>
    <property type="project" value="TreeGrafter"/>
</dbReference>
<reference evidence="5" key="1">
    <citation type="journal article" date="2023" name="Genome Biol. Evol.">
        <title>First Whole Genome Sequence and Flow Cytometry Genome Size Data for the Lichen-Forming Fungus Ramalina farinacea (Ascomycota).</title>
        <authorList>
            <person name="Llewellyn T."/>
            <person name="Mian S."/>
            <person name="Hill R."/>
            <person name="Leitch I.J."/>
            <person name="Gaya E."/>
        </authorList>
    </citation>
    <scope>NUCLEOTIDE SEQUENCE</scope>
    <source>
        <strain evidence="5">LIQ254RAFAR</strain>
    </source>
</reference>
<dbReference type="Gene3D" id="2.130.10.10">
    <property type="entry name" value="YVTN repeat-like/Quinoprotein amine dehydrogenase"/>
    <property type="match status" value="2"/>
</dbReference>
<dbReference type="GO" id="GO:0030864">
    <property type="term" value="C:cortical actin cytoskeleton"/>
    <property type="evidence" value="ECO:0007669"/>
    <property type="project" value="TreeGrafter"/>
</dbReference>
<dbReference type="Pfam" id="PF00400">
    <property type="entry name" value="WD40"/>
    <property type="match status" value="6"/>
</dbReference>
<dbReference type="SUPFAM" id="SSF50978">
    <property type="entry name" value="WD40 repeat-like"/>
    <property type="match status" value="2"/>
</dbReference>
<keyword evidence="2" id="KW-0677">Repeat</keyword>
<accession>A0AA43QNY4</accession>
<dbReference type="InterPro" id="IPR001680">
    <property type="entry name" value="WD40_rpt"/>
</dbReference>
<feature type="repeat" description="WD" evidence="3">
    <location>
        <begin position="184"/>
        <end position="225"/>
    </location>
</feature>
<feature type="repeat" description="WD" evidence="3">
    <location>
        <begin position="540"/>
        <end position="574"/>
    </location>
</feature>
<feature type="repeat" description="WD" evidence="3">
    <location>
        <begin position="322"/>
        <end position="364"/>
    </location>
</feature>
<dbReference type="InterPro" id="IPR015943">
    <property type="entry name" value="WD40/YVTN_repeat-like_dom_sf"/>
</dbReference>
<dbReference type="PROSITE" id="PS50082">
    <property type="entry name" value="WD_REPEATS_2"/>
    <property type="match status" value="6"/>
</dbReference>
<feature type="repeat" description="WD" evidence="3">
    <location>
        <begin position="228"/>
        <end position="269"/>
    </location>
</feature>